<sequence>MHTNTHASPITHAHTHIHIHTHTQMHTNTHASPITRTHTHTHTHTHIHRCTQTLMPLHHAYTHTHTHTHTHIHIHRCTQTLMPLPSHTHTHTRTDTRIYICSPVSNILTYKHTSPVPTNSCCNSSHTPLACSDTPPHPHCYDWGQGFHDMTVTMLWLLRRNDVTWSVPPVLLHTAVSSVLTALFCLSAVL</sequence>
<gene>
    <name evidence="1" type="ORF">SKAU_G00312460</name>
</gene>
<reference evidence="1" key="1">
    <citation type="journal article" date="2023" name="Science">
        <title>Genome structures resolve the early diversification of teleost fishes.</title>
        <authorList>
            <person name="Parey E."/>
            <person name="Louis A."/>
            <person name="Montfort J."/>
            <person name="Bouchez O."/>
            <person name="Roques C."/>
            <person name="Iampietro C."/>
            <person name="Lluch J."/>
            <person name="Castinel A."/>
            <person name="Donnadieu C."/>
            <person name="Desvignes T."/>
            <person name="Floi Bucao C."/>
            <person name="Jouanno E."/>
            <person name="Wen M."/>
            <person name="Mejri S."/>
            <person name="Dirks R."/>
            <person name="Jansen H."/>
            <person name="Henkel C."/>
            <person name="Chen W.J."/>
            <person name="Zahm M."/>
            <person name="Cabau C."/>
            <person name="Klopp C."/>
            <person name="Thompson A.W."/>
            <person name="Robinson-Rechavi M."/>
            <person name="Braasch I."/>
            <person name="Lecointre G."/>
            <person name="Bobe J."/>
            <person name="Postlethwait J.H."/>
            <person name="Berthelot C."/>
            <person name="Roest Crollius H."/>
            <person name="Guiguen Y."/>
        </authorList>
    </citation>
    <scope>NUCLEOTIDE SEQUENCE</scope>
    <source>
        <strain evidence="1">WJC10195</strain>
    </source>
</reference>
<evidence type="ECO:0000313" key="1">
    <source>
        <dbReference type="EMBL" id="KAJ8343917.1"/>
    </source>
</evidence>
<dbReference type="Proteomes" id="UP001152622">
    <property type="component" value="Chromosome 13"/>
</dbReference>
<dbReference type="AlphaFoldDB" id="A0A9Q1ILC9"/>
<accession>A0A9Q1ILC9</accession>
<proteinExistence type="predicted"/>
<comment type="caution">
    <text evidence="1">The sequence shown here is derived from an EMBL/GenBank/DDBJ whole genome shotgun (WGS) entry which is preliminary data.</text>
</comment>
<keyword evidence="2" id="KW-1185">Reference proteome</keyword>
<organism evidence="1 2">
    <name type="scientific">Synaphobranchus kaupii</name>
    <name type="common">Kaup's arrowtooth eel</name>
    <dbReference type="NCBI Taxonomy" id="118154"/>
    <lineage>
        <taxon>Eukaryota</taxon>
        <taxon>Metazoa</taxon>
        <taxon>Chordata</taxon>
        <taxon>Craniata</taxon>
        <taxon>Vertebrata</taxon>
        <taxon>Euteleostomi</taxon>
        <taxon>Actinopterygii</taxon>
        <taxon>Neopterygii</taxon>
        <taxon>Teleostei</taxon>
        <taxon>Anguilliformes</taxon>
        <taxon>Synaphobranchidae</taxon>
        <taxon>Synaphobranchus</taxon>
    </lineage>
</organism>
<protein>
    <submittedName>
        <fullName evidence="1">Uncharacterized protein</fullName>
    </submittedName>
</protein>
<evidence type="ECO:0000313" key="2">
    <source>
        <dbReference type="Proteomes" id="UP001152622"/>
    </source>
</evidence>
<name>A0A9Q1ILC9_SYNKA</name>
<dbReference type="EMBL" id="JAINUF010000013">
    <property type="protein sequence ID" value="KAJ8343917.1"/>
    <property type="molecule type" value="Genomic_DNA"/>
</dbReference>